<evidence type="ECO:0000313" key="3">
    <source>
        <dbReference type="EMBL" id="CAE8627975.1"/>
    </source>
</evidence>
<feature type="coiled-coil region" evidence="1">
    <location>
        <begin position="22"/>
        <end position="117"/>
    </location>
</feature>
<gene>
    <name evidence="3" type="ORF">PGLA1383_LOCUS44674</name>
</gene>
<protein>
    <submittedName>
        <fullName evidence="3">Uncharacterized protein</fullName>
    </submittedName>
</protein>
<name>A0A813GVP0_POLGL</name>
<feature type="region of interest" description="Disordered" evidence="2">
    <location>
        <begin position="187"/>
        <end position="236"/>
    </location>
</feature>
<reference evidence="3" key="1">
    <citation type="submission" date="2021-02" db="EMBL/GenBank/DDBJ databases">
        <authorList>
            <person name="Dougan E. K."/>
            <person name="Rhodes N."/>
            <person name="Thang M."/>
            <person name="Chan C."/>
        </authorList>
    </citation>
    <scope>NUCLEOTIDE SEQUENCE</scope>
</reference>
<comment type="caution">
    <text evidence="3">The sequence shown here is derived from an EMBL/GenBank/DDBJ whole genome shotgun (WGS) entry which is preliminary data.</text>
</comment>
<sequence>MGIVAPSQAVGKALERGRTERLKEVEARCARVESKVAAIEKSEAGLQARHDEAMAADAAEARRREAQVRKRAESDLRSAEAREQELRERRKVVEATILAVEAQASELEAEEARQREALALQVAAADRRSDEAVETFQEQAVALKLSAQAATNQTLGALLDESRRTQELRAEFGGLREAVTGVDSVLRDSQLKRAPQPRPRPFDVKDSPFNGFGTFGMKKAPTTPRPESAAPCPELL</sequence>
<dbReference type="Proteomes" id="UP000654075">
    <property type="component" value="Unassembled WGS sequence"/>
</dbReference>
<keyword evidence="1" id="KW-0175">Coiled coil</keyword>
<keyword evidence="4" id="KW-1185">Reference proteome</keyword>
<dbReference type="AlphaFoldDB" id="A0A813GVP0"/>
<proteinExistence type="predicted"/>
<dbReference type="EMBL" id="CAJNNV010029307">
    <property type="protein sequence ID" value="CAE8627975.1"/>
    <property type="molecule type" value="Genomic_DNA"/>
</dbReference>
<organism evidence="3 4">
    <name type="scientific">Polarella glacialis</name>
    <name type="common">Dinoflagellate</name>
    <dbReference type="NCBI Taxonomy" id="89957"/>
    <lineage>
        <taxon>Eukaryota</taxon>
        <taxon>Sar</taxon>
        <taxon>Alveolata</taxon>
        <taxon>Dinophyceae</taxon>
        <taxon>Suessiales</taxon>
        <taxon>Suessiaceae</taxon>
        <taxon>Polarella</taxon>
    </lineage>
</organism>
<evidence type="ECO:0000313" key="4">
    <source>
        <dbReference type="Proteomes" id="UP000654075"/>
    </source>
</evidence>
<evidence type="ECO:0000256" key="1">
    <source>
        <dbReference type="SAM" id="Coils"/>
    </source>
</evidence>
<accession>A0A813GVP0</accession>
<evidence type="ECO:0000256" key="2">
    <source>
        <dbReference type="SAM" id="MobiDB-lite"/>
    </source>
</evidence>